<evidence type="ECO:0000313" key="3">
    <source>
        <dbReference type="Proteomes" id="UP000593564"/>
    </source>
</evidence>
<evidence type="ECO:0000313" key="2">
    <source>
        <dbReference type="EMBL" id="KAF5941900.1"/>
    </source>
</evidence>
<feature type="region of interest" description="Disordered" evidence="1">
    <location>
        <begin position="1"/>
        <end position="30"/>
    </location>
</feature>
<reference evidence="3" key="1">
    <citation type="journal article" date="2020" name="Nat. Commun.">
        <title>Genome assembly of wild tea tree DASZ reveals pedigree and selection history of tea varieties.</title>
        <authorList>
            <person name="Zhang W."/>
            <person name="Zhang Y."/>
            <person name="Qiu H."/>
            <person name="Guo Y."/>
            <person name="Wan H."/>
            <person name="Zhang X."/>
            <person name="Scossa F."/>
            <person name="Alseekh S."/>
            <person name="Zhang Q."/>
            <person name="Wang P."/>
            <person name="Xu L."/>
            <person name="Schmidt M.H."/>
            <person name="Jia X."/>
            <person name="Li D."/>
            <person name="Zhu A."/>
            <person name="Guo F."/>
            <person name="Chen W."/>
            <person name="Ni D."/>
            <person name="Usadel B."/>
            <person name="Fernie A.R."/>
            <person name="Wen W."/>
        </authorList>
    </citation>
    <scope>NUCLEOTIDE SEQUENCE [LARGE SCALE GENOMIC DNA]</scope>
    <source>
        <strain evidence="3">cv. G240</strain>
    </source>
</reference>
<accession>A0A7J7GMG2</accession>
<sequence>MVRMPLPSASGSSSVKSLQSSPRVNNPTADIKPHQIDVVLVSSLTKKNINPRLSSPFLSLPFLFHFLAQENHSKSRNLTDPSLKINPWLK</sequence>
<evidence type="ECO:0000256" key="1">
    <source>
        <dbReference type="SAM" id="MobiDB-lite"/>
    </source>
</evidence>
<proteinExistence type="predicted"/>
<keyword evidence="3" id="KW-1185">Reference proteome</keyword>
<reference evidence="2 3" key="2">
    <citation type="submission" date="2020-07" db="EMBL/GenBank/DDBJ databases">
        <title>Genome assembly of wild tea tree DASZ reveals pedigree and selection history of tea varieties.</title>
        <authorList>
            <person name="Zhang W."/>
        </authorList>
    </citation>
    <scope>NUCLEOTIDE SEQUENCE [LARGE SCALE GENOMIC DNA]</scope>
    <source>
        <strain evidence="3">cv. G240</strain>
        <tissue evidence="2">Leaf</tissue>
    </source>
</reference>
<comment type="caution">
    <text evidence="2">The sequence shown here is derived from an EMBL/GenBank/DDBJ whole genome shotgun (WGS) entry which is preliminary data.</text>
</comment>
<dbReference type="Proteomes" id="UP000593564">
    <property type="component" value="Unassembled WGS sequence"/>
</dbReference>
<dbReference type="AlphaFoldDB" id="A0A7J7GMG2"/>
<name>A0A7J7GMG2_CAMSI</name>
<gene>
    <name evidence="2" type="ORF">HYC85_019542</name>
</gene>
<feature type="compositionally biased region" description="Low complexity" evidence="1">
    <location>
        <begin position="8"/>
        <end position="21"/>
    </location>
</feature>
<protein>
    <submittedName>
        <fullName evidence="2">Uncharacterized protein</fullName>
    </submittedName>
</protein>
<dbReference type="EMBL" id="JACBKZ010000009">
    <property type="protein sequence ID" value="KAF5941900.1"/>
    <property type="molecule type" value="Genomic_DNA"/>
</dbReference>
<organism evidence="2 3">
    <name type="scientific">Camellia sinensis</name>
    <name type="common">Tea plant</name>
    <name type="synonym">Thea sinensis</name>
    <dbReference type="NCBI Taxonomy" id="4442"/>
    <lineage>
        <taxon>Eukaryota</taxon>
        <taxon>Viridiplantae</taxon>
        <taxon>Streptophyta</taxon>
        <taxon>Embryophyta</taxon>
        <taxon>Tracheophyta</taxon>
        <taxon>Spermatophyta</taxon>
        <taxon>Magnoliopsida</taxon>
        <taxon>eudicotyledons</taxon>
        <taxon>Gunneridae</taxon>
        <taxon>Pentapetalae</taxon>
        <taxon>asterids</taxon>
        <taxon>Ericales</taxon>
        <taxon>Theaceae</taxon>
        <taxon>Camellia</taxon>
    </lineage>
</organism>